<dbReference type="GO" id="GO:0008270">
    <property type="term" value="F:zinc ion binding"/>
    <property type="evidence" value="ECO:0007669"/>
    <property type="project" value="UniProtKB-KW"/>
</dbReference>
<reference evidence="4 5" key="2">
    <citation type="submission" date="2020-02" db="EMBL/GenBank/DDBJ databases">
        <title>Whole genome sequence of Haloferax alexandrinus pws1.</title>
        <authorList>
            <person name="Verma D.K."/>
            <person name="Gopal K."/>
            <person name="Prasad E.S."/>
        </authorList>
    </citation>
    <scope>NUCLEOTIDE SEQUENCE [LARGE SCALE GENOMIC DNA]</scope>
    <source>
        <strain evidence="5">wsp1</strain>
        <strain evidence="4">Wsp1</strain>
    </source>
</reference>
<reference evidence="3" key="1">
    <citation type="submission" date="2019-12" db="EMBL/GenBank/DDBJ databases">
        <title>Haloferax alexandrinus strain pws11.</title>
        <authorList>
            <person name="Verma D.K."/>
            <person name="Gopal K."/>
            <person name="Prasad E.S."/>
        </authorList>
    </citation>
    <scope>NUCLEOTIDE SEQUENCE</scope>
    <source>
        <strain evidence="3">Pws11</strain>
    </source>
</reference>
<proteinExistence type="predicted"/>
<dbReference type="Pfam" id="PF04434">
    <property type="entry name" value="SWIM"/>
    <property type="match status" value="1"/>
</dbReference>
<organism evidence="4 5">
    <name type="scientific">Haloferax volcanii</name>
    <name type="common">Halobacterium volcanii</name>
    <dbReference type="NCBI Taxonomy" id="2246"/>
    <lineage>
        <taxon>Archaea</taxon>
        <taxon>Methanobacteriati</taxon>
        <taxon>Methanobacteriota</taxon>
        <taxon>Stenosarchaea group</taxon>
        <taxon>Halobacteria</taxon>
        <taxon>Halobacteriales</taxon>
        <taxon>Haloferacaceae</taxon>
        <taxon>Haloferax</taxon>
    </lineage>
</organism>
<dbReference type="Proteomes" id="UP000465667">
    <property type="component" value="Chromosome"/>
</dbReference>
<sequence>MTEWLPGSKPTDYDIELSDGDGYRTRFWRCRNCGHERNRRDEFREPCRSIPGRPLVSDGGYAVEDSRTWKALTEAMTIRFGTVGPRYDVESSSGNTYEVDIAAGTCSCPDHQKRGVECKHLRRVLFELRTRILPQPDGRFARCAAESRRETSAFGPSR</sequence>
<dbReference type="InterPro" id="IPR007527">
    <property type="entry name" value="Znf_SWIM"/>
</dbReference>
<evidence type="ECO:0000256" key="1">
    <source>
        <dbReference type="PROSITE-ProRule" id="PRU00325"/>
    </source>
</evidence>
<protein>
    <recommendedName>
        <fullName evidence="2">SWIM-type domain-containing protein</fullName>
    </recommendedName>
</protein>
<dbReference type="KEGG" id="hale:G3A49_03150"/>
<dbReference type="AlphaFoldDB" id="A0A6C0URZ2"/>
<dbReference type="PROSITE" id="PS50966">
    <property type="entry name" value="ZF_SWIM"/>
    <property type="match status" value="1"/>
</dbReference>
<dbReference type="EMBL" id="CP048738">
    <property type="protein sequence ID" value="QIB77191.1"/>
    <property type="molecule type" value="Genomic_DNA"/>
</dbReference>
<evidence type="ECO:0000259" key="2">
    <source>
        <dbReference type="PROSITE" id="PS50966"/>
    </source>
</evidence>
<feature type="domain" description="SWIM-type" evidence="2">
    <location>
        <begin position="97"/>
        <end position="129"/>
    </location>
</feature>
<keyword evidence="1" id="KW-0479">Metal-binding</keyword>
<dbReference type="Proteomes" id="UP000619835">
    <property type="component" value="Unassembled WGS sequence"/>
</dbReference>
<evidence type="ECO:0000313" key="4">
    <source>
        <dbReference type="EMBL" id="QIB77191.1"/>
    </source>
</evidence>
<keyword evidence="1" id="KW-0862">Zinc</keyword>
<evidence type="ECO:0000313" key="5">
    <source>
        <dbReference type="Proteomes" id="UP000465667"/>
    </source>
</evidence>
<name>A0A6C0URZ2_HALVO</name>
<evidence type="ECO:0000313" key="3">
    <source>
        <dbReference type="EMBL" id="NLV01570.1"/>
    </source>
</evidence>
<dbReference type="EMBL" id="WOWC01000001">
    <property type="protein sequence ID" value="NLV01570.1"/>
    <property type="molecule type" value="Genomic_DNA"/>
</dbReference>
<keyword evidence="1" id="KW-0863">Zinc-finger</keyword>
<accession>A0A6C0URZ2</accession>
<gene>
    <name evidence="4" type="ORF">G3A49_03150</name>
    <name evidence="3" type="ORF">GOC85_03120</name>
</gene>